<accession>A0A6V8L7R3</accession>
<dbReference type="AlphaFoldDB" id="A0A6V8L7R3"/>
<comment type="caution">
    <text evidence="1">The sequence shown here is derived from an EMBL/GenBank/DDBJ whole genome shotgun (WGS) entry which is preliminary data.</text>
</comment>
<keyword evidence="2" id="KW-1185">Reference proteome</keyword>
<evidence type="ECO:0000313" key="1">
    <source>
        <dbReference type="EMBL" id="GFJ91580.1"/>
    </source>
</evidence>
<dbReference type="EMBL" id="BLPG01000001">
    <property type="protein sequence ID" value="GFJ91580.1"/>
    <property type="molecule type" value="Genomic_DNA"/>
</dbReference>
<evidence type="ECO:0000313" key="2">
    <source>
        <dbReference type="Proteomes" id="UP000482960"/>
    </source>
</evidence>
<dbReference type="RefSeq" id="WP_173078628.1">
    <property type="nucleotide sequence ID" value="NZ_BAABJB010000004.1"/>
</dbReference>
<sequence>MVWKPDYIDDLTQLRDFITRSDVTVDDEFLTIAAGAASRAVDRHTGRQFGKTDTVQARRYTARWNRRRGRYVVTIDDLYSAAGLVIAVPDGPVSVFELEPVNALADGLVYERLVIEPDSANLPTGRVRNEVTVTTDKWGWPAFPVPVVEGTLLQASRLASRRNSPYGIAGSPDDGSEMRLLARVDPDVAVSLGSHKRRWFVA</sequence>
<protein>
    <submittedName>
        <fullName evidence="1">Uncharacterized protein</fullName>
    </submittedName>
</protein>
<name>A0A6V8L7R3_9ACTN</name>
<organism evidence="1 2">
    <name type="scientific">Phytohabitans rumicis</name>
    <dbReference type="NCBI Taxonomy" id="1076125"/>
    <lineage>
        <taxon>Bacteria</taxon>
        <taxon>Bacillati</taxon>
        <taxon>Actinomycetota</taxon>
        <taxon>Actinomycetes</taxon>
        <taxon>Micromonosporales</taxon>
        <taxon>Micromonosporaceae</taxon>
    </lineage>
</organism>
<reference evidence="1 2" key="2">
    <citation type="submission" date="2020-03" db="EMBL/GenBank/DDBJ databases">
        <authorList>
            <person name="Ichikawa N."/>
            <person name="Kimura A."/>
            <person name="Kitahashi Y."/>
            <person name="Uohara A."/>
        </authorList>
    </citation>
    <scope>NUCLEOTIDE SEQUENCE [LARGE SCALE GENOMIC DNA]</scope>
    <source>
        <strain evidence="1 2">NBRC 108638</strain>
    </source>
</reference>
<gene>
    <name evidence="1" type="ORF">Prum_052220</name>
</gene>
<dbReference type="Proteomes" id="UP000482960">
    <property type="component" value="Unassembled WGS sequence"/>
</dbReference>
<reference evidence="1 2" key="1">
    <citation type="submission" date="2020-03" db="EMBL/GenBank/DDBJ databases">
        <title>Whole genome shotgun sequence of Phytohabitans rumicis NBRC 108638.</title>
        <authorList>
            <person name="Komaki H."/>
            <person name="Tamura T."/>
        </authorList>
    </citation>
    <scope>NUCLEOTIDE SEQUENCE [LARGE SCALE GENOMIC DNA]</scope>
    <source>
        <strain evidence="1 2">NBRC 108638</strain>
    </source>
</reference>
<proteinExistence type="predicted"/>